<reference evidence="3 5" key="2">
    <citation type="submission" date="2020-08" db="EMBL/GenBank/DDBJ databases">
        <title>Genomic Encyclopedia of Type Strains, Phase IV (KMG-IV): sequencing the most valuable type-strain genomes for metagenomic binning, comparative biology and taxonomic classification.</title>
        <authorList>
            <person name="Goeker M."/>
        </authorList>
    </citation>
    <scope>NUCLEOTIDE SEQUENCE [LARGE SCALE GENOMIC DNA]</scope>
    <source>
        <strain evidence="3 5">DSM 10368</strain>
    </source>
</reference>
<feature type="transmembrane region" description="Helical" evidence="1">
    <location>
        <begin position="18"/>
        <end position="38"/>
    </location>
</feature>
<dbReference type="Proteomes" id="UP000075755">
    <property type="component" value="Chromosome"/>
</dbReference>
<protein>
    <recommendedName>
        <fullName evidence="6">DUF2975 domain-containing protein</fullName>
    </recommendedName>
</protein>
<feature type="transmembrane region" description="Helical" evidence="1">
    <location>
        <begin position="112"/>
        <end position="132"/>
    </location>
</feature>
<dbReference type="RefSeq" id="WP_067956623.1">
    <property type="nucleotide sequence ID" value="NZ_CP015005.1"/>
</dbReference>
<evidence type="ECO:0000313" key="5">
    <source>
        <dbReference type="Proteomes" id="UP000577697"/>
    </source>
</evidence>
<feature type="transmembrane region" description="Helical" evidence="1">
    <location>
        <begin position="58"/>
        <end position="83"/>
    </location>
</feature>
<proteinExistence type="predicted"/>
<keyword evidence="1" id="KW-0812">Transmembrane</keyword>
<name>A0AAC8YLK9_AMIAI</name>
<keyword evidence="1" id="KW-0472">Membrane</keyword>
<accession>A0AAC8YLK9</accession>
<dbReference type="EMBL" id="CP015005">
    <property type="protein sequence ID" value="AMS40256.1"/>
    <property type="molecule type" value="Genomic_DNA"/>
</dbReference>
<evidence type="ECO:0000313" key="2">
    <source>
        <dbReference type="EMBL" id="AMS40256.1"/>
    </source>
</evidence>
<dbReference type="Proteomes" id="UP000577697">
    <property type="component" value="Unassembled WGS sequence"/>
</dbReference>
<evidence type="ECO:0000313" key="3">
    <source>
        <dbReference type="EMBL" id="MBB3710034.1"/>
    </source>
</evidence>
<reference evidence="2 4" key="1">
    <citation type="submission" date="2016-03" db="EMBL/GenBank/DDBJ databases">
        <title>Complete genome of Aminobacter aminovorans KCTC 2477.</title>
        <authorList>
            <person name="Kim K.M."/>
        </authorList>
    </citation>
    <scope>NUCLEOTIDE SEQUENCE [LARGE SCALE GENOMIC DNA]</scope>
    <source>
        <strain evidence="2 4">KCTC 2477</strain>
    </source>
</reference>
<evidence type="ECO:0000313" key="4">
    <source>
        <dbReference type="Proteomes" id="UP000075755"/>
    </source>
</evidence>
<dbReference type="AlphaFoldDB" id="A0AAC8YLK9"/>
<organism evidence="2 4">
    <name type="scientific">Aminobacter aminovorans</name>
    <name type="common">Chelatobacter heintzii</name>
    <dbReference type="NCBI Taxonomy" id="83263"/>
    <lineage>
        <taxon>Bacteria</taxon>
        <taxon>Pseudomonadati</taxon>
        <taxon>Pseudomonadota</taxon>
        <taxon>Alphaproteobacteria</taxon>
        <taxon>Hyphomicrobiales</taxon>
        <taxon>Phyllobacteriaceae</taxon>
        <taxon>Aminobacter</taxon>
    </lineage>
</organism>
<dbReference type="EMBL" id="JACICB010000040">
    <property type="protein sequence ID" value="MBB3710034.1"/>
    <property type="molecule type" value="Genomic_DNA"/>
</dbReference>
<gene>
    <name evidence="2" type="ORF">AA2016_1322</name>
    <name evidence="3" type="ORF">FHS67_006394</name>
</gene>
<keyword evidence="5" id="KW-1185">Reference proteome</keyword>
<dbReference type="KEGG" id="aak:AA2016_1322"/>
<sequence length="182" mass="19752">METARERARLLSRRMEKLILVLMAILGLFVLYGLVLAWSDPTWIGTFVIERLALPKPAQFSTSTMLLLAAAFLAQAGLLGWALQTLRAAFREIGLHDIVGAESARLMRLSGVAFLTNAIAMALAPPLVSLIVSLDMPAGQRFLAISFGTHELLALILSGILIVFGHLLAVAAEVDDDNKRFV</sequence>
<evidence type="ECO:0000256" key="1">
    <source>
        <dbReference type="SAM" id="Phobius"/>
    </source>
</evidence>
<evidence type="ECO:0008006" key="6">
    <source>
        <dbReference type="Google" id="ProtNLM"/>
    </source>
</evidence>
<feature type="transmembrane region" description="Helical" evidence="1">
    <location>
        <begin position="152"/>
        <end position="172"/>
    </location>
</feature>
<keyword evidence="1" id="KW-1133">Transmembrane helix</keyword>